<comment type="catalytic activity">
    <reaction evidence="4">
        <text>(S)-ureidoglycolate = urea + glyoxylate</text>
        <dbReference type="Rhea" id="RHEA:11304"/>
        <dbReference type="ChEBI" id="CHEBI:16199"/>
        <dbReference type="ChEBI" id="CHEBI:36655"/>
        <dbReference type="ChEBI" id="CHEBI:57296"/>
        <dbReference type="EC" id="4.3.2.3"/>
    </reaction>
</comment>
<dbReference type="GO" id="GO:0000256">
    <property type="term" value="P:allantoin catabolic process"/>
    <property type="evidence" value="ECO:0007669"/>
    <property type="project" value="InterPro"/>
</dbReference>
<dbReference type="GO" id="GO:0004848">
    <property type="term" value="F:ureidoglycolate hydrolase activity"/>
    <property type="evidence" value="ECO:0007669"/>
    <property type="project" value="InterPro"/>
</dbReference>
<dbReference type="GO" id="GO:0050385">
    <property type="term" value="F:ureidoglycolate lyase activity"/>
    <property type="evidence" value="ECO:0007669"/>
    <property type="project" value="UniProtKB-EC"/>
</dbReference>
<evidence type="ECO:0000256" key="1">
    <source>
        <dbReference type="ARBA" id="ARBA00011738"/>
    </source>
</evidence>
<dbReference type="EMBL" id="QRIC01000025">
    <property type="protein sequence ID" value="RHG24130.1"/>
    <property type="molecule type" value="Genomic_DNA"/>
</dbReference>
<sequence length="163" mass="18171">MRTIQAKPLTADAFRQYGTFWSAVDGEGYGLGGGFFTFYPDRIAVSSEKRIGFSTLKVSKPEKYIVEELEYHKTTWEMFMPLNDDAVLHAAPKSGGDVVTELTEAFIVPKGTMVKLDAAVWHLAAMPVNVEELQSLIVLPEGTYMNDCTKVALNDKQKFEIVI</sequence>
<dbReference type="Pfam" id="PF04115">
    <property type="entry name" value="Ureidogly_lyase"/>
    <property type="match status" value="1"/>
</dbReference>
<comment type="caution">
    <text evidence="5">The sequence shown here is derived from an EMBL/GenBank/DDBJ whole genome shotgun (WGS) entry which is preliminary data.</text>
</comment>
<dbReference type="InterPro" id="IPR011051">
    <property type="entry name" value="RmlC_Cupin_sf"/>
</dbReference>
<evidence type="ECO:0000256" key="3">
    <source>
        <dbReference type="ARBA" id="ARBA00023239"/>
    </source>
</evidence>
<accession>A0A414SSK2</accession>
<keyword evidence="6" id="KW-1185">Reference proteome</keyword>
<dbReference type="AlphaFoldDB" id="A0A414SSK2"/>
<name>A0A414SSK2_9FIRM</name>
<evidence type="ECO:0000256" key="2">
    <source>
        <dbReference type="ARBA" id="ARBA00022631"/>
    </source>
</evidence>
<dbReference type="SUPFAM" id="SSF51182">
    <property type="entry name" value="RmlC-like cupins"/>
    <property type="match status" value="1"/>
</dbReference>
<evidence type="ECO:0000313" key="5">
    <source>
        <dbReference type="EMBL" id="RHG24130.1"/>
    </source>
</evidence>
<dbReference type="RefSeq" id="WP_118225287.1">
    <property type="nucleotide sequence ID" value="NZ_QRIC01000025.1"/>
</dbReference>
<keyword evidence="3" id="KW-0456">Lyase</keyword>
<protein>
    <submittedName>
        <fullName evidence="5">DUF4867 family protein</fullName>
    </submittedName>
</protein>
<reference evidence="5 6" key="1">
    <citation type="submission" date="2018-08" db="EMBL/GenBank/DDBJ databases">
        <title>A genome reference for cultivated species of the human gut microbiota.</title>
        <authorList>
            <person name="Zou Y."/>
            <person name="Xue W."/>
            <person name="Luo G."/>
        </authorList>
    </citation>
    <scope>NUCLEOTIDE SEQUENCE [LARGE SCALE GENOMIC DNA]</scope>
    <source>
        <strain evidence="5 6">AM22-22</strain>
    </source>
</reference>
<dbReference type="Gene3D" id="2.60.120.480">
    <property type="entry name" value="Ureidoglycolate hydrolase"/>
    <property type="match status" value="1"/>
</dbReference>
<dbReference type="InterPro" id="IPR007247">
    <property type="entry name" value="Ureidogly_lyase"/>
</dbReference>
<dbReference type="InterPro" id="IPR024060">
    <property type="entry name" value="Ureidoglycolate_lyase_dom_sf"/>
</dbReference>
<dbReference type="Proteomes" id="UP000284095">
    <property type="component" value="Unassembled WGS sequence"/>
</dbReference>
<organism evidence="5 6">
    <name type="scientific">Dorea longicatena</name>
    <dbReference type="NCBI Taxonomy" id="88431"/>
    <lineage>
        <taxon>Bacteria</taxon>
        <taxon>Bacillati</taxon>
        <taxon>Bacillota</taxon>
        <taxon>Clostridia</taxon>
        <taxon>Lachnospirales</taxon>
        <taxon>Lachnospiraceae</taxon>
        <taxon>Dorea</taxon>
    </lineage>
</organism>
<gene>
    <name evidence="5" type="ORF">DW265_10780</name>
</gene>
<evidence type="ECO:0000313" key="6">
    <source>
        <dbReference type="Proteomes" id="UP000284095"/>
    </source>
</evidence>
<comment type="subunit">
    <text evidence="1">Homodimer.</text>
</comment>
<keyword evidence="2" id="KW-0659">Purine metabolism</keyword>
<dbReference type="GO" id="GO:0006144">
    <property type="term" value="P:purine nucleobase metabolic process"/>
    <property type="evidence" value="ECO:0007669"/>
    <property type="project" value="UniProtKB-KW"/>
</dbReference>
<evidence type="ECO:0000256" key="4">
    <source>
        <dbReference type="ARBA" id="ARBA00047684"/>
    </source>
</evidence>
<proteinExistence type="predicted"/>